<evidence type="ECO:0000313" key="5">
    <source>
        <dbReference type="Ensembl" id="ENSOKIP00005106072.1"/>
    </source>
</evidence>
<dbReference type="PROSITE" id="PS50238">
    <property type="entry name" value="RHOGAP"/>
    <property type="match status" value="1"/>
</dbReference>
<reference evidence="5" key="1">
    <citation type="submission" date="2025-08" db="UniProtKB">
        <authorList>
            <consortium name="Ensembl"/>
        </authorList>
    </citation>
    <scope>IDENTIFICATION</scope>
</reference>
<feature type="compositionally biased region" description="Basic and acidic residues" evidence="3">
    <location>
        <begin position="700"/>
        <end position="715"/>
    </location>
</feature>
<dbReference type="SMART" id="SM00324">
    <property type="entry name" value="RhoGAP"/>
    <property type="match status" value="1"/>
</dbReference>
<feature type="domain" description="Rho-GAP" evidence="4">
    <location>
        <begin position="48"/>
        <end position="230"/>
    </location>
</feature>
<dbReference type="Pfam" id="PF26116">
    <property type="entry name" value="FAM13A"/>
    <property type="match status" value="1"/>
</dbReference>
<dbReference type="Gene3D" id="1.10.555.10">
    <property type="entry name" value="Rho GTPase activation protein"/>
    <property type="match status" value="1"/>
</dbReference>
<keyword evidence="6" id="KW-1185">Reference proteome</keyword>
<dbReference type="GO" id="GO:0007165">
    <property type="term" value="P:signal transduction"/>
    <property type="evidence" value="ECO:0007669"/>
    <property type="project" value="InterPro"/>
</dbReference>
<proteinExistence type="inferred from homology"/>
<dbReference type="AlphaFoldDB" id="A0A8C7N6P4"/>
<evidence type="ECO:0000256" key="2">
    <source>
        <dbReference type="SAM" id="Coils"/>
    </source>
</evidence>
<feature type="region of interest" description="Disordered" evidence="3">
    <location>
        <begin position="393"/>
        <end position="426"/>
    </location>
</feature>
<accession>A0A8C7N6P4</accession>
<dbReference type="GeneTree" id="ENSGT00950000183033"/>
<name>A0A8C7N6P4_ONCKI</name>
<dbReference type="InterPro" id="IPR008936">
    <property type="entry name" value="Rho_GTPase_activation_prot"/>
</dbReference>
<keyword evidence="2" id="KW-0175">Coiled coil</keyword>
<evidence type="ECO:0000256" key="3">
    <source>
        <dbReference type="SAM" id="MobiDB-lite"/>
    </source>
</evidence>
<feature type="compositionally biased region" description="Polar residues" evidence="3">
    <location>
        <begin position="661"/>
        <end position="673"/>
    </location>
</feature>
<dbReference type="PANTHER" id="PTHR15904:SF18">
    <property type="entry name" value="PROTEIN FAM13A"/>
    <property type="match status" value="1"/>
</dbReference>
<evidence type="ECO:0000256" key="1">
    <source>
        <dbReference type="ARBA" id="ARBA00007549"/>
    </source>
</evidence>
<dbReference type="InterPro" id="IPR039102">
    <property type="entry name" value="FAM13"/>
</dbReference>
<dbReference type="InterPro" id="IPR059029">
    <property type="entry name" value="FAM13A_dom"/>
</dbReference>
<dbReference type="Proteomes" id="UP000694557">
    <property type="component" value="Unassembled WGS sequence"/>
</dbReference>
<dbReference type="PANTHER" id="PTHR15904">
    <property type="entry name" value="FAM13"/>
    <property type="match status" value="1"/>
</dbReference>
<feature type="coiled-coil region" evidence="2">
    <location>
        <begin position="870"/>
        <end position="897"/>
    </location>
</feature>
<dbReference type="Ensembl" id="ENSOKIT00005113710.1">
    <property type="protein sequence ID" value="ENSOKIP00005106072.1"/>
    <property type="gene ID" value="ENSOKIG00005046581.1"/>
</dbReference>
<gene>
    <name evidence="5" type="primary">FAM13A</name>
</gene>
<dbReference type="Pfam" id="PF00620">
    <property type="entry name" value="RhoGAP"/>
    <property type="match status" value="1"/>
</dbReference>
<sequence>SLCVGLCHNKAAVQIKQDMKKMVQLPMLRGTSRGPRGVEARGGRLFGVSLLELRELGLVKDGVPLVVRSMVKFLREHALHHEGLFRVNGNVRAVEGLKQRLENGEDVDFLVEADVCTVASLFKQYLRDLPEGLVDSTVQPALIKQHQGEKYLRVLLRQLPDVHYSLLQYLCLFLTQVDQRHRENLMTALNLATVFGPNVFHVSSGFDGIQEQNICNKIMAKLIQNYSSIFNNIHQDDDHKEEHCVFNRDGNIIIVKVSYWPRQSYTRGGHTRPFNCRFNNSQRQALTKRTELTGALGGYCSRDKRTFCPLKKPMRCREREGGKKCASYVILHHSHPTVANLTVFLFLYFSSQEEDSRPISPFYISVLERTIRSAVEQHLFDVHMCGGGQSTTEDSEWTGCSSSPVVTPTARQRRRHQREQEEAQRHRDRTCSLPALVVLCLSVVVQTRLSSMKIQELPSSCETADRRGVIGRSSDQECGEDVPRLDLSALTDDNNWGEPVPAYSSWQRESMDSEEACISPQVGGRLIRQLIEEDSDPMLSPRFHAYGHCQQYIDDTEVPPSPPNTHSFASRRRSSSLGSCGDDDQQELTSAQLSKKIHGLKRKIHKYEEKFEEERKYRPSHSDKADNPEVLKWMNELAKLRKDLKEHKLHKSEEDLPPLTRQRSNTLPKSFGSQLEKKPQQEKAPKPPVENTLEGVQNKLQEKRDEVGRPEDVKDMTREQIGAEKVALQKALLYYEGIHGRPVTKTERQIMKPLYDRYRLVKQILCRASTIPVIASPSSKRRGPVLQPIIEGEAALFFDDIKEEEDGSEDDSESNNKPQITGTVRPDFSMLGFLDQLEEETDGFISPVDELSPSKNTTDMRLSNLHSATMPELVEQLQEAREEKKRIRKNLREFEDQFFRQNGRNVQKEDRSPLAVEYNEYKHIKAKLRLIEVLISKGDASKFT</sequence>
<comment type="similarity">
    <text evidence="1">Belongs to the FAM13 family.</text>
</comment>
<reference evidence="5" key="2">
    <citation type="submission" date="2025-09" db="UniProtKB">
        <authorList>
            <consortium name="Ensembl"/>
        </authorList>
    </citation>
    <scope>IDENTIFICATION</scope>
</reference>
<feature type="region of interest" description="Disordered" evidence="3">
    <location>
        <begin position="557"/>
        <end position="587"/>
    </location>
</feature>
<feature type="compositionally biased region" description="Basic and acidic residues" evidence="3">
    <location>
        <begin position="675"/>
        <end position="685"/>
    </location>
</feature>
<feature type="compositionally biased region" description="Basic and acidic residues" evidence="3">
    <location>
        <begin position="645"/>
        <end position="654"/>
    </location>
</feature>
<feature type="compositionally biased region" description="Acidic residues" evidence="3">
    <location>
        <begin position="804"/>
        <end position="813"/>
    </location>
</feature>
<feature type="region of interest" description="Disordered" evidence="3">
    <location>
        <begin position="645"/>
        <end position="715"/>
    </location>
</feature>
<protein>
    <submittedName>
        <fullName evidence="5">Family with sequence similarity 13 member A</fullName>
    </submittedName>
</protein>
<organism evidence="5 6">
    <name type="scientific">Oncorhynchus kisutch</name>
    <name type="common">Coho salmon</name>
    <name type="synonym">Salmo kisutch</name>
    <dbReference type="NCBI Taxonomy" id="8019"/>
    <lineage>
        <taxon>Eukaryota</taxon>
        <taxon>Metazoa</taxon>
        <taxon>Chordata</taxon>
        <taxon>Craniata</taxon>
        <taxon>Vertebrata</taxon>
        <taxon>Euteleostomi</taxon>
        <taxon>Actinopterygii</taxon>
        <taxon>Neopterygii</taxon>
        <taxon>Teleostei</taxon>
        <taxon>Protacanthopterygii</taxon>
        <taxon>Salmoniformes</taxon>
        <taxon>Salmonidae</taxon>
        <taxon>Salmoninae</taxon>
        <taxon>Oncorhynchus</taxon>
    </lineage>
</organism>
<dbReference type="InterPro" id="IPR000198">
    <property type="entry name" value="RhoGAP_dom"/>
</dbReference>
<evidence type="ECO:0000313" key="6">
    <source>
        <dbReference type="Proteomes" id="UP000694557"/>
    </source>
</evidence>
<evidence type="ECO:0000259" key="4">
    <source>
        <dbReference type="PROSITE" id="PS50238"/>
    </source>
</evidence>
<feature type="region of interest" description="Disordered" evidence="3">
    <location>
        <begin position="804"/>
        <end position="824"/>
    </location>
</feature>
<dbReference type="SUPFAM" id="SSF48350">
    <property type="entry name" value="GTPase activation domain, GAP"/>
    <property type="match status" value="1"/>
</dbReference>